<evidence type="ECO:0000313" key="2">
    <source>
        <dbReference type="Proteomes" id="UP000053660"/>
    </source>
</evidence>
<dbReference type="GO" id="GO:0046975">
    <property type="term" value="F:histone H3K36 methyltransferase activity"/>
    <property type="evidence" value="ECO:0007669"/>
    <property type="project" value="TreeGrafter"/>
</dbReference>
<dbReference type="GO" id="GO:0015074">
    <property type="term" value="P:DNA integration"/>
    <property type="evidence" value="ECO:0007669"/>
    <property type="project" value="TreeGrafter"/>
</dbReference>
<dbReference type="EMBL" id="KN549205">
    <property type="protein sequence ID" value="KHJ99772.1"/>
    <property type="molecule type" value="Genomic_DNA"/>
</dbReference>
<evidence type="ECO:0000313" key="1">
    <source>
        <dbReference type="EMBL" id="KHJ99772.1"/>
    </source>
</evidence>
<dbReference type="GO" id="GO:0044547">
    <property type="term" value="F:DNA topoisomerase binding"/>
    <property type="evidence" value="ECO:0007669"/>
    <property type="project" value="TreeGrafter"/>
</dbReference>
<sequence>MRSEHLLRTVIYYERRNPWFNRLVSGDTSFEGNERPERASTVSEGELLHCIKANPEATTRELAAAIGCCQRIVITHLHNLGCCRVMARWIRHQPNDTHRQVRVNICESLFFHPNRNEFLEDLVGGDGSWILYDNNARYAVWLPGDADTLTQPKSDLQSPSILFPFGGIRKDRYTMQAER</sequence>
<dbReference type="InterPro" id="IPR036397">
    <property type="entry name" value="RNaseH_sf"/>
</dbReference>
<dbReference type="GO" id="GO:0042800">
    <property type="term" value="F:histone H3K4 methyltransferase activity"/>
    <property type="evidence" value="ECO:0007669"/>
    <property type="project" value="TreeGrafter"/>
</dbReference>
<dbReference type="GO" id="GO:0003697">
    <property type="term" value="F:single-stranded DNA binding"/>
    <property type="evidence" value="ECO:0007669"/>
    <property type="project" value="TreeGrafter"/>
</dbReference>
<dbReference type="GO" id="GO:0031297">
    <property type="term" value="P:replication fork processing"/>
    <property type="evidence" value="ECO:0007669"/>
    <property type="project" value="TreeGrafter"/>
</dbReference>
<dbReference type="AlphaFoldDB" id="A0A0B1TV81"/>
<dbReference type="GO" id="GO:0035861">
    <property type="term" value="C:site of double-strand break"/>
    <property type="evidence" value="ECO:0007669"/>
    <property type="project" value="TreeGrafter"/>
</dbReference>
<keyword evidence="2" id="KW-1185">Reference proteome</keyword>
<dbReference type="Proteomes" id="UP000053660">
    <property type="component" value="Unassembled WGS sequence"/>
</dbReference>
<accession>A0A0B1TV81</accession>
<dbReference type="GO" id="GO:0000729">
    <property type="term" value="P:DNA double-strand break processing"/>
    <property type="evidence" value="ECO:0007669"/>
    <property type="project" value="TreeGrafter"/>
</dbReference>
<proteinExistence type="predicted"/>
<dbReference type="InterPro" id="IPR052709">
    <property type="entry name" value="Transposase-MT_Hybrid"/>
</dbReference>
<name>A0A0B1TV81_OESDE</name>
<reference evidence="1 2" key="1">
    <citation type="submission" date="2014-03" db="EMBL/GenBank/DDBJ databases">
        <title>Draft genome of the hookworm Oesophagostomum dentatum.</title>
        <authorList>
            <person name="Mitreva M."/>
        </authorList>
    </citation>
    <scope>NUCLEOTIDE SEQUENCE [LARGE SCALE GENOMIC DNA]</scope>
    <source>
        <strain evidence="1 2">OD-Hann</strain>
    </source>
</reference>
<dbReference type="PANTHER" id="PTHR46060">
    <property type="entry name" value="MARINER MOS1 TRANSPOSASE-LIKE PROTEIN"/>
    <property type="match status" value="1"/>
</dbReference>
<dbReference type="GO" id="GO:0044774">
    <property type="term" value="P:mitotic DNA integrity checkpoint signaling"/>
    <property type="evidence" value="ECO:0007669"/>
    <property type="project" value="TreeGrafter"/>
</dbReference>
<dbReference type="GO" id="GO:0006303">
    <property type="term" value="P:double-strand break repair via nonhomologous end joining"/>
    <property type="evidence" value="ECO:0007669"/>
    <property type="project" value="TreeGrafter"/>
</dbReference>
<dbReference type="GO" id="GO:0000014">
    <property type="term" value="F:single-stranded DNA endodeoxyribonuclease activity"/>
    <property type="evidence" value="ECO:0007669"/>
    <property type="project" value="TreeGrafter"/>
</dbReference>
<dbReference type="GO" id="GO:0000793">
    <property type="term" value="C:condensed chromosome"/>
    <property type="evidence" value="ECO:0007669"/>
    <property type="project" value="TreeGrafter"/>
</dbReference>
<dbReference type="PANTHER" id="PTHR46060:SF2">
    <property type="entry name" value="HISTONE-LYSINE N-METHYLTRANSFERASE SETMAR"/>
    <property type="match status" value="1"/>
</dbReference>
<dbReference type="GO" id="GO:0003690">
    <property type="term" value="F:double-stranded DNA binding"/>
    <property type="evidence" value="ECO:0007669"/>
    <property type="project" value="TreeGrafter"/>
</dbReference>
<dbReference type="OrthoDB" id="5862917at2759"/>
<organism evidence="1 2">
    <name type="scientific">Oesophagostomum dentatum</name>
    <name type="common">Nodular worm</name>
    <dbReference type="NCBI Taxonomy" id="61180"/>
    <lineage>
        <taxon>Eukaryota</taxon>
        <taxon>Metazoa</taxon>
        <taxon>Ecdysozoa</taxon>
        <taxon>Nematoda</taxon>
        <taxon>Chromadorea</taxon>
        <taxon>Rhabditida</taxon>
        <taxon>Rhabditina</taxon>
        <taxon>Rhabditomorpha</taxon>
        <taxon>Strongyloidea</taxon>
        <taxon>Strongylidae</taxon>
        <taxon>Oesophagostomum</taxon>
    </lineage>
</organism>
<protein>
    <recommendedName>
        <fullName evidence="3">Mos1 transposase HTH domain-containing protein</fullName>
    </recommendedName>
</protein>
<gene>
    <name evidence="1" type="ORF">OESDEN_00227</name>
</gene>
<evidence type="ECO:0008006" key="3">
    <source>
        <dbReference type="Google" id="ProtNLM"/>
    </source>
</evidence>
<dbReference type="GO" id="GO:0005634">
    <property type="term" value="C:nucleus"/>
    <property type="evidence" value="ECO:0007669"/>
    <property type="project" value="TreeGrafter"/>
</dbReference>
<dbReference type="Gene3D" id="3.30.420.10">
    <property type="entry name" value="Ribonuclease H-like superfamily/Ribonuclease H"/>
    <property type="match status" value="1"/>
</dbReference>